<evidence type="ECO:0000313" key="2">
    <source>
        <dbReference type="Proteomes" id="UP000008186"/>
    </source>
</evidence>
<gene>
    <name evidence="1" type="ordered locus">SO_2999</name>
</gene>
<dbReference type="EMBL" id="AE014299">
    <property type="protein sequence ID" value="AAN56011.1"/>
    <property type="molecule type" value="Genomic_DNA"/>
</dbReference>
<dbReference type="PATRIC" id="fig|211586.12.peg.2894"/>
<dbReference type="BioCyc" id="SONE211586:G1GMP-2773-MONOMER"/>
<dbReference type="KEGG" id="son:SO_2999"/>
<reference evidence="1 2" key="4">
    <citation type="journal article" date="2011" name="BMC Genomics">
        <title>Genome-wide protein localization prediction strategies for gram negative bacteria.</title>
        <authorList>
            <person name="Romine M.F."/>
        </authorList>
    </citation>
    <scope>NUCLEOTIDE SEQUENCE [LARGE SCALE GENOMIC DNA]</scope>
    <source>
        <strain evidence="2">ATCC 700550 / JCM 31522 / CIP 106686 / LMG 19005 / NCIMB 14063 / MR-1</strain>
    </source>
</reference>
<protein>
    <recommendedName>
        <fullName evidence="3">DUF1317 domain-containing protein</fullName>
    </recommendedName>
</protein>
<name>Q8ECX3_SHEON</name>
<evidence type="ECO:0008006" key="3">
    <source>
        <dbReference type="Google" id="ProtNLM"/>
    </source>
</evidence>
<keyword evidence="2" id="KW-1185">Reference proteome</keyword>
<organism evidence="1 2">
    <name type="scientific">Shewanella oneidensis (strain ATCC 700550 / JCM 31522 / CIP 106686 / LMG 19005 / NCIMB 14063 / MR-1)</name>
    <dbReference type="NCBI Taxonomy" id="211586"/>
    <lineage>
        <taxon>Bacteria</taxon>
        <taxon>Pseudomonadati</taxon>
        <taxon>Pseudomonadota</taxon>
        <taxon>Gammaproteobacteria</taxon>
        <taxon>Alteromonadales</taxon>
        <taxon>Shewanellaceae</taxon>
        <taxon>Shewanella</taxon>
    </lineage>
</organism>
<dbReference type="STRING" id="211586.SO_2999"/>
<dbReference type="HOGENOM" id="CLU_3047945_0_0_6"/>
<dbReference type="PaxDb" id="211586-SO_2999"/>
<reference evidence="1 2" key="1">
    <citation type="journal article" date="2002" name="Nat. Biotechnol.">
        <title>Genome sequence of the dissimilatory metal ion-reducing bacterium Shewanella oneidensis.</title>
        <authorList>
            <person name="Heidelberg J.F."/>
            <person name="Paulsen I.T."/>
            <person name="Nelson K.E."/>
            <person name="Gaidos E.J."/>
            <person name="Nelson W.C."/>
            <person name="Read T.D."/>
            <person name="Eisen J.A."/>
            <person name="Seshadri R."/>
            <person name="Ward N."/>
            <person name="Methe B."/>
            <person name="Clayton R.A."/>
            <person name="Meyer T."/>
            <person name="Tsapin A."/>
            <person name="Scott J."/>
            <person name="Beanan M."/>
            <person name="Brinkac L."/>
            <person name="Daugherty S."/>
            <person name="DeBoy R.T."/>
            <person name="Dodson R.J."/>
            <person name="Durkin A.S."/>
            <person name="Haft D.H."/>
            <person name="Kolonay J.F."/>
            <person name="Madupu R."/>
            <person name="Peterson J.D."/>
            <person name="Umayam L.A."/>
            <person name="White O."/>
            <person name="Wolf A.M."/>
            <person name="Vamathevan J."/>
            <person name="Weidman J."/>
            <person name="Impraim M."/>
            <person name="Lee K."/>
            <person name="Berry K."/>
            <person name="Lee C."/>
            <person name="Mueller J."/>
            <person name="Khouri H."/>
            <person name="Gill J."/>
            <person name="Utterback T.R."/>
            <person name="McDonald L.A."/>
            <person name="Feldblyum T.V."/>
            <person name="Smith H.O."/>
            <person name="Venter J.C."/>
            <person name="Nealson K.H."/>
            <person name="Fraser C.M."/>
        </authorList>
    </citation>
    <scope>NUCLEOTIDE SEQUENCE [LARGE SCALE GENOMIC DNA]</scope>
    <source>
        <strain evidence="2">ATCC 700550 / JCM 31522 / CIP 106686 / LMG 19005 / NCIMB 14063 / MR-1</strain>
    </source>
</reference>
<dbReference type="Proteomes" id="UP000008186">
    <property type="component" value="Chromosome"/>
</dbReference>
<proteinExistence type="predicted"/>
<dbReference type="RefSeq" id="WP_011072903.1">
    <property type="nucleotide sequence ID" value="NC_004347.2"/>
</dbReference>
<sequence length="54" mass="6065">MLTHDKPQHRDIKIGLGHIVADKHGWMLPGGKFTANRAVAIRAAKGLHRFLVKR</sequence>
<reference evidence="1 2" key="2">
    <citation type="journal article" date="2005" name="Proteomics">
        <title>Global detection and characterization of hypothetical proteins in Shewanella oneidensis MR-1 using LC-MS based proteomics.</title>
        <authorList>
            <person name="Elias D.A."/>
            <person name="Monroe M.E."/>
            <person name="Marshall M.J."/>
            <person name="Romine M.F."/>
            <person name="Belieav A.S."/>
            <person name="Fredrickson J.K."/>
            <person name="Anderson G.A."/>
            <person name="Smith R.D."/>
            <person name="Lipton M.S."/>
        </authorList>
    </citation>
    <scope>NUCLEOTIDE SEQUENCE [LARGE SCALE GENOMIC DNA]</scope>
    <source>
        <strain evidence="2">ATCC 700550 / JCM 31522 / CIP 106686 / LMG 19005 / NCIMB 14063 / MR-1</strain>
    </source>
</reference>
<evidence type="ECO:0000313" key="1">
    <source>
        <dbReference type="EMBL" id="AAN56011.1"/>
    </source>
</evidence>
<reference evidence="1 2" key="3">
    <citation type="journal article" date="2008" name="Appl. Environ. Microbiol.">
        <title>Identification of mobile elements and pseudogenes in the Shewanella oneidensis MR-1 genome.</title>
        <authorList>
            <person name="Romine M.F."/>
            <person name="Carlson T.S."/>
            <person name="Norbeck A.D."/>
            <person name="McCue L.A."/>
            <person name="Lipton M.S."/>
        </authorList>
    </citation>
    <scope>NUCLEOTIDE SEQUENCE [LARGE SCALE GENOMIC DNA]</scope>
    <source>
        <strain evidence="2">ATCC 700550 / JCM 31522 / CIP 106686 / LMG 19005 / NCIMB 14063 / MR-1</strain>
    </source>
</reference>
<dbReference type="AlphaFoldDB" id="Q8ECX3"/>
<dbReference type="OrthoDB" id="6268124at2"/>
<accession>Q8ECX3</accession>